<evidence type="ECO:0000256" key="7">
    <source>
        <dbReference type="SAM" id="MobiDB-lite"/>
    </source>
</evidence>
<evidence type="ECO:0000256" key="6">
    <source>
        <dbReference type="ARBA" id="ARBA00023136"/>
    </source>
</evidence>
<dbReference type="GO" id="GO:0031676">
    <property type="term" value="C:plasma membrane-derived thylakoid membrane"/>
    <property type="evidence" value="ECO:0007669"/>
    <property type="project" value="UniProtKB-SubCell"/>
</dbReference>
<evidence type="ECO:0000256" key="2">
    <source>
        <dbReference type="ARBA" id="ARBA00006318"/>
    </source>
</evidence>
<organism evidence="9">
    <name type="scientific">Cyanothece sp. (strain PCC 7425 / ATCC 29141)</name>
    <dbReference type="NCBI Taxonomy" id="395961"/>
    <lineage>
        <taxon>Bacteria</taxon>
        <taxon>Bacillati</taxon>
        <taxon>Cyanobacteriota</taxon>
        <taxon>Cyanophyceae</taxon>
        <taxon>Gomontiellales</taxon>
        <taxon>Cyanothecaceae</taxon>
        <taxon>Cyanothece</taxon>
    </lineage>
</organism>
<evidence type="ECO:0000256" key="1">
    <source>
        <dbReference type="ARBA" id="ARBA00004376"/>
    </source>
</evidence>
<dbReference type="InterPro" id="IPR036062">
    <property type="entry name" value="PSI_PsaJ_sf"/>
</dbReference>
<evidence type="ECO:0000256" key="3">
    <source>
        <dbReference type="ARBA" id="ARBA00022692"/>
    </source>
</evidence>
<dbReference type="InterPro" id="IPR002615">
    <property type="entry name" value="PSI_PsaJ"/>
</dbReference>
<evidence type="ECO:0000256" key="4">
    <source>
        <dbReference type="ARBA" id="ARBA00022989"/>
    </source>
</evidence>
<evidence type="ECO:0000256" key="5">
    <source>
        <dbReference type="ARBA" id="ARBA00023078"/>
    </source>
</evidence>
<reference evidence="9" key="1">
    <citation type="submission" date="2009-01" db="EMBL/GenBank/DDBJ databases">
        <title>Complete sequence of chromosome Cyanothece sp. PCC 7425.</title>
        <authorList>
            <consortium name="US DOE Joint Genome Institute"/>
            <person name="Lucas S."/>
            <person name="Copeland A."/>
            <person name="Lapidus A."/>
            <person name="Glavina del Rio T."/>
            <person name="Dalin E."/>
            <person name="Tice H."/>
            <person name="Bruce D."/>
            <person name="Goodwin L."/>
            <person name="Pitluck S."/>
            <person name="Sims D."/>
            <person name="Meineke L."/>
            <person name="Brettin T."/>
            <person name="Detter J.C."/>
            <person name="Han C."/>
            <person name="Larimer F."/>
            <person name="Land M."/>
            <person name="Hauser L."/>
            <person name="Kyrpides N."/>
            <person name="Ovchinnikova G."/>
            <person name="Liberton M."/>
            <person name="Stoeckel J."/>
            <person name="Banerjee A."/>
            <person name="Singh A."/>
            <person name="Page L."/>
            <person name="Sato H."/>
            <person name="Zhao L."/>
            <person name="Sherman L."/>
            <person name="Pakrasi H."/>
            <person name="Richardson P."/>
        </authorList>
    </citation>
    <scope>NUCLEOTIDE SEQUENCE</scope>
    <source>
        <strain evidence="9">PCC 7425</strain>
    </source>
</reference>
<comment type="similarity">
    <text evidence="2">Belongs to the PsaJ family.</text>
</comment>
<keyword evidence="5" id="KW-0793">Thylakoid</keyword>
<dbReference type="GO" id="GO:0009522">
    <property type="term" value="C:photosystem I"/>
    <property type="evidence" value="ECO:0007669"/>
    <property type="project" value="InterPro"/>
</dbReference>
<evidence type="ECO:0000313" key="9">
    <source>
        <dbReference type="EMBL" id="ACL45857.1"/>
    </source>
</evidence>
<keyword evidence="4 8" id="KW-1133">Transmembrane helix</keyword>
<dbReference type="Pfam" id="PF01701">
    <property type="entry name" value="PSI_PsaJ"/>
    <property type="match status" value="1"/>
</dbReference>
<dbReference type="EMBL" id="CP001344">
    <property type="protein sequence ID" value="ACL45857.1"/>
    <property type="molecule type" value="Genomic_DNA"/>
</dbReference>
<dbReference type="SUPFAM" id="SSF81544">
    <property type="entry name" value="Subunit IX of photosystem I reaction centre, PsaJ"/>
    <property type="match status" value="1"/>
</dbReference>
<proteinExistence type="inferred from homology"/>
<comment type="subcellular location">
    <subcellularLocation>
        <location evidence="1">Cellular thylakoid membrane</location>
        <topology evidence="1">Single-pass membrane protein</topology>
    </subcellularLocation>
</comment>
<keyword evidence="6 8" id="KW-0472">Membrane</keyword>
<dbReference type="HOGENOM" id="CLU_2751043_0_0_3"/>
<evidence type="ECO:0000256" key="8">
    <source>
        <dbReference type="SAM" id="Phobius"/>
    </source>
</evidence>
<name>B8HRJ0_CYAP4</name>
<feature type="compositionally biased region" description="Polar residues" evidence="7">
    <location>
        <begin position="9"/>
        <end position="21"/>
    </location>
</feature>
<protein>
    <submittedName>
        <fullName evidence="9">Photosystem I reaction centre subunit IX / PsaJ</fullName>
    </submittedName>
</protein>
<dbReference type="KEGG" id="cyn:Cyan7425_3536"/>
<keyword evidence="3 8" id="KW-0812">Transmembrane</keyword>
<feature type="transmembrane region" description="Helical" evidence="8">
    <location>
        <begin position="35"/>
        <end position="61"/>
    </location>
</feature>
<accession>B8HRJ0</accession>
<feature type="region of interest" description="Disordered" evidence="7">
    <location>
        <begin position="1"/>
        <end position="21"/>
    </location>
</feature>
<dbReference type="GO" id="GO:0015979">
    <property type="term" value="P:photosynthesis"/>
    <property type="evidence" value="ECO:0007669"/>
    <property type="project" value="InterPro"/>
</dbReference>
<dbReference type="STRING" id="395961.Cyan7425_3536"/>
<dbReference type="Gene3D" id="1.20.5.510">
    <property type="entry name" value="Single helix bin"/>
    <property type="match status" value="1"/>
</dbReference>
<dbReference type="AlphaFoldDB" id="B8HRJ0"/>
<sequence length="70" mass="7936">MQTLEQKRSGSSRQNPSAMQMTAERNSQLGYFLQYLSLAPVLAVVTVSVAFSTWAIINYFFPDLLFFPLN</sequence>
<gene>
    <name evidence="9" type="ordered locus">Cyan7425_3536</name>
</gene>